<keyword evidence="3" id="KW-0677">Repeat</keyword>
<feature type="region of interest" description="Uridylyltransferase" evidence="8">
    <location>
        <begin position="1"/>
        <end position="339"/>
    </location>
</feature>
<comment type="caution">
    <text evidence="8">Lacks conserved residue(s) required for the propagation of feature annotation.</text>
</comment>
<dbReference type="SUPFAM" id="SSF81593">
    <property type="entry name" value="Nucleotidyltransferase substrate binding subunit/domain"/>
    <property type="match status" value="1"/>
</dbReference>
<dbReference type="SUPFAM" id="SSF55021">
    <property type="entry name" value="ACT-like"/>
    <property type="match status" value="2"/>
</dbReference>
<comment type="catalytic activity">
    <reaction evidence="8">
        <text>[protein-PII]-uridylyl-L-tyrosine + H2O = [protein-PII]-L-tyrosine + UMP + H(+)</text>
        <dbReference type="Rhea" id="RHEA:48600"/>
        <dbReference type="Rhea" id="RHEA-COMP:12147"/>
        <dbReference type="Rhea" id="RHEA-COMP:12148"/>
        <dbReference type="ChEBI" id="CHEBI:15377"/>
        <dbReference type="ChEBI" id="CHEBI:15378"/>
        <dbReference type="ChEBI" id="CHEBI:46858"/>
        <dbReference type="ChEBI" id="CHEBI:57865"/>
        <dbReference type="ChEBI" id="CHEBI:90602"/>
    </reaction>
</comment>
<dbReference type="Pfam" id="PF01909">
    <property type="entry name" value="NTP_transf_2"/>
    <property type="match status" value="1"/>
</dbReference>
<feature type="domain" description="HD" evidence="10">
    <location>
        <begin position="458"/>
        <end position="580"/>
    </location>
</feature>
<dbReference type="GO" id="GO:0008893">
    <property type="term" value="F:guanosine-3',5'-bis(diphosphate) 3'-diphosphatase activity"/>
    <property type="evidence" value="ECO:0007669"/>
    <property type="project" value="UniProtKB-EC"/>
</dbReference>
<dbReference type="SUPFAM" id="SSF81301">
    <property type="entry name" value="Nucleotidyltransferase"/>
    <property type="match status" value="1"/>
</dbReference>
<sequence length="891" mass="102811">MGMSLLPVQSRHQKFDSAAELLSFFKQSIDDTRKKLYDRFQANPDTVEELILARSLTMDELLAISWQFFIGNQVGLSLIAVGGYGREELLPYSDIDVLILGSEAAFESQKDSLENYITFLWDTGLDIGHSVRTVQECQEQARNDITIATNLMESRVLCGDPSLHDELLPLIAPEAIWPSREFFKAKWDEQIGRHKRVNNTEYNLEPNVKNSPGGLRDIQMIGWVAKRHFDSTQLDELVEHGFMAAEEFYIMKSGRTFLHQVRFALHMLAGREEDRLMFEHQRKIAELLGYEDNPDSLGIEQMMKQYYRWVLALSELNDMLMQLFDEQILRACDAEEIMEINPRFRIRNRQIEVTNERVFQQNPSALLEMFTLMAKHDNIEGVRAQTIRLIRENRHLIDDEFRQEPRNKQLFLELVRSPRRVASMIKLMKRYGVLGKYIPAFGQIIGQTQLDLFHIYTVDAHTIMVLKNMRRFTYEDMRERFPIANQVMRRIEHKDLLYIACLFHDIAKGRGGDHSTLGADDAFEFCREHGFNYRDSNMAAWLVKYHLLMSHTAQKKDLTDPEVIRKFAQKVGDMDHLDNLFVLTVADINGTNPELWNSWRASLIRQLYYETKRVLRRGIGNAINREDSVTETQTAAKEKLIDEGITEAAIETIWGNAGDDYFLRETPNDIVWHTQAIAAHQTAEKPLVLMRQAPNLIFNGASQIFVYTRDRVHTFAIVAAVLEQLFLNIVDAKVYSSQSGYTLDTFMVLDGNGEPLELSDNQTDRIVEALEEKLTEEHDDLISLVKRRTPRQLKFFSLPTHTLMMHDDTKGHSILEVTTADRPGLLAIIGEIFVEFGIELINAKIATLGEKVEDIFFITDTHNQPILDEELCQAIQDEICRRLDLQVAEAS</sequence>
<gene>
    <name evidence="8 11" type="primary">glnD</name>
    <name evidence="11" type="ORF">OPDIPICF_01379</name>
</gene>
<evidence type="ECO:0000256" key="2">
    <source>
        <dbReference type="ARBA" id="ARBA00022695"/>
    </source>
</evidence>
<keyword evidence="2 8" id="KW-0548">Nucleotidyltransferase</keyword>
<dbReference type="PANTHER" id="PTHR47320">
    <property type="entry name" value="BIFUNCTIONAL URIDYLYLTRANSFERASE/URIDYLYL-REMOVING ENZYME"/>
    <property type="match status" value="1"/>
</dbReference>
<dbReference type="GO" id="GO:0008081">
    <property type="term" value="F:phosphoric diester hydrolase activity"/>
    <property type="evidence" value="ECO:0007669"/>
    <property type="project" value="UniProtKB-UniRule"/>
</dbReference>
<evidence type="ECO:0000256" key="8">
    <source>
        <dbReference type="HAMAP-Rule" id="MF_00277"/>
    </source>
</evidence>
<keyword evidence="1 8" id="KW-0808">Transferase</keyword>
<keyword evidence="4 8" id="KW-0378">Hydrolase</keyword>
<dbReference type="CDD" id="cd04899">
    <property type="entry name" value="ACT_ACR-UUR-like_2"/>
    <property type="match status" value="1"/>
</dbReference>
<comment type="domain">
    <text evidence="8">Has four distinct domains: an N-terminal nucleotidyltransferase (NT) domain responsible for UTase activity, a central HD domain that encodes UR activity, and two C-terminal ACT domains that seem to have a role in glutamine sensing.</text>
</comment>
<evidence type="ECO:0000256" key="1">
    <source>
        <dbReference type="ARBA" id="ARBA00022679"/>
    </source>
</evidence>
<comment type="catalytic activity">
    <reaction evidence="7">
        <text>guanosine 3',5'-bis(diphosphate) + H2O = GDP + diphosphate + H(+)</text>
        <dbReference type="Rhea" id="RHEA:14253"/>
        <dbReference type="ChEBI" id="CHEBI:15377"/>
        <dbReference type="ChEBI" id="CHEBI:15378"/>
        <dbReference type="ChEBI" id="CHEBI:33019"/>
        <dbReference type="ChEBI" id="CHEBI:58189"/>
        <dbReference type="ChEBI" id="CHEBI:77828"/>
        <dbReference type="EC" id="3.1.7.2"/>
    </reaction>
</comment>
<dbReference type="CDD" id="cd00077">
    <property type="entry name" value="HDc"/>
    <property type="match status" value="1"/>
</dbReference>
<dbReference type="GO" id="GO:0006808">
    <property type="term" value="P:regulation of nitrogen utilization"/>
    <property type="evidence" value="ECO:0007669"/>
    <property type="project" value="UniProtKB-UniRule"/>
</dbReference>
<dbReference type="OrthoDB" id="9758038at2"/>
<dbReference type="Gene3D" id="1.20.120.330">
    <property type="entry name" value="Nucleotidyltransferases domain 2"/>
    <property type="match status" value="1"/>
</dbReference>
<dbReference type="FunFam" id="1.10.3090.10:FF:000005">
    <property type="entry name" value="Bifunctional uridylyltransferase/uridylyl-removing enzyme"/>
    <property type="match status" value="1"/>
</dbReference>
<accession>A0A5S9PVQ8</accession>
<dbReference type="PANTHER" id="PTHR47320:SF1">
    <property type="entry name" value="BIFUNCTIONAL URIDYLYLTRANSFERASE_URIDYLYL-REMOVING ENZYME"/>
    <property type="match status" value="1"/>
</dbReference>
<evidence type="ECO:0000256" key="3">
    <source>
        <dbReference type="ARBA" id="ARBA00022737"/>
    </source>
</evidence>
<protein>
    <recommendedName>
        <fullName evidence="8">Bifunctional uridylyltransferase/uridylyl-removing enzyme</fullName>
        <shortName evidence="8">UTase/UR</shortName>
    </recommendedName>
    <alternativeName>
        <fullName evidence="8">Bifunctional [protein-PII] modification enzyme</fullName>
    </alternativeName>
    <alternativeName>
        <fullName evidence="8">Bifunctional nitrogen sensor protein</fullName>
    </alternativeName>
    <domain>
        <recommendedName>
            <fullName evidence="8">[Protein-PII] uridylyltransferase</fullName>
            <shortName evidence="8">PII uridylyltransferase</shortName>
            <shortName evidence="8">UTase</shortName>
            <ecNumber evidence="8">2.7.7.59</ecNumber>
        </recommendedName>
    </domain>
    <domain>
        <recommendedName>
            <fullName evidence="8">[Protein-PII]-UMP uridylyl-removing enzyme</fullName>
            <shortName evidence="8">UR</shortName>
            <ecNumber evidence="8">3.1.4.-</ecNumber>
        </recommendedName>
    </domain>
</protein>
<evidence type="ECO:0000313" key="12">
    <source>
        <dbReference type="Proteomes" id="UP000441399"/>
    </source>
</evidence>
<dbReference type="PROSITE" id="PS51831">
    <property type="entry name" value="HD"/>
    <property type="match status" value="1"/>
</dbReference>
<dbReference type="NCBIfam" id="TIGR01693">
    <property type="entry name" value="UTase_glnD"/>
    <property type="match status" value="1"/>
</dbReference>
<dbReference type="Proteomes" id="UP000441399">
    <property type="component" value="Unassembled WGS sequence"/>
</dbReference>
<dbReference type="CDD" id="cd04900">
    <property type="entry name" value="ACT_UUR-like_1"/>
    <property type="match status" value="1"/>
</dbReference>
<comment type="catalytic activity">
    <reaction evidence="8">
        <text>[protein-PII]-L-tyrosine + UTP = [protein-PII]-uridylyl-L-tyrosine + diphosphate</text>
        <dbReference type="Rhea" id="RHEA:13673"/>
        <dbReference type="Rhea" id="RHEA-COMP:12147"/>
        <dbReference type="Rhea" id="RHEA-COMP:12148"/>
        <dbReference type="ChEBI" id="CHEBI:33019"/>
        <dbReference type="ChEBI" id="CHEBI:46398"/>
        <dbReference type="ChEBI" id="CHEBI:46858"/>
        <dbReference type="ChEBI" id="CHEBI:90602"/>
        <dbReference type="EC" id="2.7.7.59"/>
    </reaction>
</comment>
<feature type="domain" description="ACT" evidence="9">
    <location>
        <begin position="703"/>
        <end position="790"/>
    </location>
</feature>
<dbReference type="InterPro" id="IPR002912">
    <property type="entry name" value="ACT_dom"/>
</dbReference>
<evidence type="ECO:0000259" key="9">
    <source>
        <dbReference type="PROSITE" id="PS51671"/>
    </source>
</evidence>
<evidence type="ECO:0000256" key="4">
    <source>
        <dbReference type="ARBA" id="ARBA00022801"/>
    </source>
</evidence>
<dbReference type="SUPFAM" id="SSF109604">
    <property type="entry name" value="HD-domain/PDEase-like"/>
    <property type="match status" value="1"/>
</dbReference>
<evidence type="ECO:0000313" key="11">
    <source>
        <dbReference type="EMBL" id="CAA0108710.1"/>
    </source>
</evidence>
<evidence type="ECO:0000256" key="6">
    <source>
        <dbReference type="ARBA" id="ARBA00023268"/>
    </source>
</evidence>
<dbReference type="PROSITE" id="PS51671">
    <property type="entry name" value="ACT"/>
    <property type="match status" value="2"/>
</dbReference>
<dbReference type="InterPro" id="IPR006674">
    <property type="entry name" value="HD_domain"/>
</dbReference>
<evidence type="ECO:0000256" key="5">
    <source>
        <dbReference type="ARBA" id="ARBA00022842"/>
    </source>
</evidence>
<evidence type="ECO:0000256" key="7">
    <source>
        <dbReference type="ARBA" id="ARBA00047968"/>
    </source>
</evidence>
<dbReference type="InterPro" id="IPR010043">
    <property type="entry name" value="UTase/UR"/>
</dbReference>
<dbReference type="InterPro" id="IPR045865">
    <property type="entry name" value="ACT-like_dom_sf"/>
</dbReference>
<keyword evidence="6 8" id="KW-0511">Multifunctional enzyme</keyword>
<dbReference type="InterPro" id="IPR043519">
    <property type="entry name" value="NT_sf"/>
</dbReference>
<evidence type="ECO:0000259" key="10">
    <source>
        <dbReference type="PROSITE" id="PS51831"/>
    </source>
</evidence>
<dbReference type="Pfam" id="PF08335">
    <property type="entry name" value="GlnD_UR_UTase"/>
    <property type="match status" value="1"/>
</dbReference>
<comment type="similarity">
    <text evidence="8">Belongs to the GlnD family.</text>
</comment>
<proteinExistence type="inferred from homology"/>
<dbReference type="EMBL" id="CACSIO010000012">
    <property type="protein sequence ID" value="CAA0108710.1"/>
    <property type="molecule type" value="Genomic_DNA"/>
</dbReference>
<dbReference type="HAMAP" id="MF_00277">
    <property type="entry name" value="PII_uridylyl_transf"/>
    <property type="match status" value="1"/>
</dbReference>
<name>A0A5S9PVQ8_9GAMM</name>
<dbReference type="InterPro" id="IPR003607">
    <property type="entry name" value="HD/PDEase_dom"/>
</dbReference>
<dbReference type="InterPro" id="IPR013546">
    <property type="entry name" value="PII_UdlTrfase/GS_AdlTrfase"/>
</dbReference>
<dbReference type="SMART" id="SM00471">
    <property type="entry name" value="HDc"/>
    <property type="match status" value="1"/>
</dbReference>
<dbReference type="EC" id="3.1.4.-" evidence="8"/>
<dbReference type="CDD" id="cd05401">
    <property type="entry name" value="NT_GlnE_GlnD_like"/>
    <property type="match status" value="1"/>
</dbReference>
<dbReference type="GO" id="GO:0008773">
    <property type="term" value="F:[protein-PII] uridylyltransferase activity"/>
    <property type="evidence" value="ECO:0007669"/>
    <property type="project" value="UniProtKB-UniRule"/>
</dbReference>
<organism evidence="11 12">
    <name type="scientific">BD1-7 clade bacterium</name>
    <dbReference type="NCBI Taxonomy" id="2029982"/>
    <lineage>
        <taxon>Bacteria</taxon>
        <taxon>Pseudomonadati</taxon>
        <taxon>Pseudomonadota</taxon>
        <taxon>Gammaproteobacteria</taxon>
        <taxon>Cellvibrionales</taxon>
        <taxon>Spongiibacteraceae</taxon>
        <taxon>BD1-7 clade</taxon>
    </lineage>
</organism>
<comment type="activity regulation">
    <text evidence="8">Uridylyltransferase (UTase) activity is inhibited by glutamine, while glutamine activates uridylyl-removing (UR) activity.</text>
</comment>
<keyword evidence="5 8" id="KW-0460">Magnesium</keyword>
<dbReference type="InterPro" id="IPR002934">
    <property type="entry name" value="Polymerase_NTP_transf_dom"/>
</dbReference>
<dbReference type="Gene3D" id="1.10.3090.10">
    <property type="entry name" value="cca-adding enzyme, domain 2"/>
    <property type="match status" value="1"/>
</dbReference>
<keyword evidence="12" id="KW-1185">Reference proteome</keyword>
<dbReference type="Pfam" id="PF01966">
    <property type="entry name" value="HD"/>
    <property type="match status" value="1"/>
</dbReference>
<feature type="domain" description="ACT" evidence="9">
    <location>
        <begin position="814"/>
        <end position="891"/>
    </location>
</feature>
<dbReference type="AlphaFoldDB" id="A0A5S9PVQ8"/>
<reference evidence="11 12" key="1">
    <citation type="submission" date="2019-11" db="EMBL/GenBank/DDBJ databases">
        <authorList>
            <person name="Holert J."/>
        </authorList>
    </citation>
    <scope>NUCLEOTIDE SEQUENCE [LARGE SCALE GENOMIC DNA]</scope>
    <source>
        <strain evidence="11">SB11_3</strain>
    </source>
</reference>
<comment type="cofactor">
    <cofactor evidence="8">
        <name>Mg(2+)</name>
        <dbReference type="ChEBI" id="CHEBI:18420"/>
    </cofactor>
</comment>
<comment type="function">
    <text evidence="8">Modifies, by uridylylation and deuridylylation, the PII regulatory proteins (GlnB and homologs), in response to the nitrogen status of the cell that GlnD senses through the glutamine level. Under low glutamine levels, catalyzes the conversion of the PII proteins and UTP to PII-UMP and PPi, while under higher glutamine levels, GlnD hydrolyzes PII-UMP to PII and UMP (deuridylylation). Thus, controls uridylylation state and activity of the PII proteins, and plays an important role in the regulation of nitrogen metabolism.</text>
</comment>
<dbReference type="EC" id="2.7.7.59" evidence="8"/>
<dbReference type="PIRSF" id="PIRSF006288">
    <property type="entry name" value="PII_uridyltransf"/>
    <property type="match status" value="1"/>
</dbReference>